<proteinExistence type="predicted"/>
<evidence type="ECO:0000313" key="2">
    <source>
        <dbReference type="Proteomes" id="UP000509513"/>
    </source>
</evidence>
<protein>
    <submittedName>
        <fullName evidence="1">Uncharacterized protein</fullName>
    </submittedName>
</protein>
<name>A0A7L5JRR6_9BACT</name>
<evidence type="ECO:0000313" key="1">
    <source>
        <dbReference type="EMBL" id="QKJ27809.1"/>
    </source>
</evidence>
<organism evidence="1 2">
    <name type="scientific">Aliarcobacter cibarius</name>
    <dbReference type="NCBI Taxonomy" id="255507"/>
    <lineage>
        <taxon>Bacteria</taxon>
        <taxon>Pseudomonadati</taxon>
        <taxon>Campylobacterota</taxon>
        <taxon>Epsilonproteobacteria</taxon>
        <taxon>Campylobacterales</taxon>
        <taxon>Arcobacteraceae</taxon>
        <taxon>Aliarcobacter</taxon>
    </lineage>
</organism>
<accession>A0A7L5JRR6</accession>
<gene>
    <name evidence="1" type="ORF">ACBT_1914</name>
</gene>
<dbReference type="AlphaFoldDB" id="A0A7L5JRR6"/>
<dbReference type="EMBL" id="CP054051">
    <property type="protein sequence ID" value="QKJ27809.1"/>
    <property type="molecule type" value="Genomic_DNA"/>
</dbReference>
<dbReference type="Proteomes" id="UP000509513">
    <property type="component" value="Chromosome"/>
</dbReference>
<reference evidence="1 2" key="1">
    <citation type="submission" date="2020-05" db="EMBL/GenBank/DDBJ databases">
        <title>Complete genome sequencing of Campylobacter and Arcobacter type strains.</title>
        <authorList>
            <person name="Miller W.G."/>
            <person name="Yee E."/>
        </authorList>
    </citation>
    <scope>NUCLEOTIDE SEQUENCE [LARGE SCALE GENOMIC DNA]</scope>
    <source>
        <strain evidence="1 2">LMG 21996</strain>
    </source>
</reference>
<sequence>MKILNDVYVPKNLTNLRKIVEEKLKEKKLPFYKKIFRLFFKK</sequence>
<dbReference type="KEGG" id="acib:ACBT_1914"/>